<accession>A0A523QFZ2</accession>
<dbReference type="Proteomes" id="UP000320781">
    <property type="component" value="Unassembled WGS sequence"/>
</dbReference>
<keyword evidence="5" id="KW-0804">Transcription</keyword>
<dbReference type="GO" id="GO:0000428">
    <property type="term" value="C:DNA-directed RNA polymerase complex"/>
    <property type="evidence" value="ECO:0007669"/>
    <property type="project" value="UniProtKB-KW"/>
</dbReference>
<evidence type="ECO:0000313" key="9">
    <source>
        <dbReference type="Proteomes" id="UP000320781"/>
    </source>
</evidence>
<organism evidence="8 9">
    <name type="scientific">Aerophobetes bacterium</name>
    <dbReference type="NCBI Taxonomy" id="2030807"/>
    <lineage>
        <taxon>Bacteria</taxon>
        <taxon>Candidatus Aerophobota</taxon>
    </lineage>
</organism>
<dbReference type="EC" id="2.7.7.6" evidence="2"/>
<dbReference type="EMBL" id="SOKU01000336">
    <property type="protein sequence ID" value="TES84340.1"/>
    <property type="molecule type" value="Genomic_DNA"/>
</dbReference>
<evidence type="ECO:0000256" key="7">
    <source>
        <dbReference type="ARBA" id="ARBA00048552"/>
    </source>
</evidence>
<sequence length="68" mass="8065">MLRKTGIANKYLLTRLAIQRMRDIVRQKDKRSLEKPQNKLPTRVLREIAEGKVKMEKLTVKDEEESEN</sequence>
<proteinExistence type="inferred from homology"/>
<dbReference type="SMART" id="SM01409">
    <property type="entry name" value="RNA_pol_Rpb6"/>
    <property type="match status" value="1"/>
</dbReference>
<keyword evidence="4 8" id="KW-0240">DNA-directed RNA polymerase</keyword>
<reference evidence="8 9" key="1">
    <citation type="submission" date="2019-03" db="EMBL/GenBank/DDBJ databases">
        <title>Metabolic potential of uncultured bacteria and archaea associated with petroleum seepage in deep-sea sediments.</title>
        <authorList>
            <person name="Dong X."/>
            <person name="Hubert C."/>
        </authorList>
    </citation>
    <scope>NUCLEOTIDE SEQUENCE [LARGE SCALE GENOMIC DNA]</scope>
    <source>
        <strain evidence="8">E44_bin92</strain>
    </source>
</reference>
<evidence type="ECO:0000256" key="4">
    <source>
        <dbReference type="ARBA" id="ARBA00022478"/>
    </source>
</evidence>
<evidence type="ECO:0000256" key="5">
    <source>
        <dbReference type="ARBA" id="ARBA00023163"/>
    </source>
</evidence>
<name>A0A523QFZ2_UNCAE</name>
<evidence type="ECO:0000256" key="1">
    <source>
        <dbReference type="ARBA" id="ARBA00006711"/>
    </source>
</evidence>
<comment type="similarity">
    <text evidence="1">Belongs to the RNA polymerase subunit omega family.</text>
</comment>
<dbReference type="Gene3D" id="3.90.940.10">
    <property type="match status" value="1"/>
</dbReference>
<evidence type="ECO:0000256" key="6">
    <source>
        <dbReference type="ARBA" id="ARBA00029924"/>
    </source>
</evidence>
<dbReference type="GO" id="GO:0006351">
    <property type="term" value="P:DNA-templated transcription"/>
    <property type="evidence" value="ECO:0007669"/>
    <property type="project" value="InterPro"/>
</dbReference>
<protein>
    <recommendedName>
        <fullName evidence="3">DNA-directed RNA polymerase subunit omega</fullName>
        <ecNumber evidence="2">2.7.7.6</ecNumber>
    </recommendedName>
    <alternativeName>
        <fullName evidence="6">Transcriptase subunit omega</fullName>
    </alternativeName>
</protein>
<evidence type="ECO:0000256" key="3">
    <source>
        <dbReference type="ARBA" id="ARBA00013725"/>
    </source>
</evidence>
<dbReference type="InterPro" id="IPR006110">
    <property type="entry name" value="Pol_omega/Rpo6/RPB6"/>
</dbReference>
<evidence type="ECO:0000256" key="2">
    <source>
        <dbReference type="ARBA" id="ARBA00012418"/>
    </source>
</evidence>
<gene>
    <name evidence="8" type="ORF">E3J95_06890</name>
</gene>
<dbReference type="Pfam" id="PF01192">
    <property type="entry name" value="RNA_pol_Rpb6"/>
    <property type="match status" value="1"/>
</dbReference>
<dbReference type="GO" id="GO:0003677">
    <property type="term" value="F:DNA binding"/>
    <property type="evidence" value="ECO:0007669"/>
    <property type="project" value="InterPro"/>
</dbReference>
<dbReference type="AlphaFoldDB" id="A0A523QFZ2"/>
<dbReference type="InterPro" id="IPR036161">
    <property type="entry name" value="RPB6/omega-like_sf"/>
</dbReference>
<dbReference type="GO" id="GO:0003899">
    <property type="term" value="F:DNA-directed RNA polymerase activity"/>
    <property type="evidence" value="ECO:0007669"/>
    <property type="project" value="UniProtKB-EC"/>
</dbReference>
<comment type="caution">
    <text evidence="8">The sequence shown here is derived from an EMBL/GenBank/DDBJ whole genome shotgun (WGS) entry which is preliminary data.</text>
</comment>
<dbReference type="SUPFAM" id="SSF63562">
    <property type="entry name" value="RPB6/omega subunit-like"/>
    <property type="match status" value="1"/>
</dbReference>
<comment type="catalytic activity">
    <reaction evidence="7">
        <text>RNA(n) + a ribonucleoside 5'-triphosphate = RNA(n+1) + diphosphate</text>
        <dbReference type="Rhea" id="RHEA:21248"/>
        <dbReference type="Rhea" id="RHEA-COMP:14527"/>
        <dbReference type="Rhea" id="RHEA-COMP:17342"/>
        <dbReference type="ChEBI" id="CHEBI:33019"/>
        <dbReference type="ChEBI" id="CHEBI:61557"/>
        <dbReference type="ChEBI" id="CHEBI:140395"/>
        <dbReference type="EC" id="2.7.7.6"/>
    </reaction>
</comment>
<evidence type="ECO:0000313" key="8">
    <source>
        <dbReference type="EMBL" id="TES84340.1"/>
    </source>
</evidence>